<evidence type="ECO:0000313" key="6">
    <source>
        <dbReference type="EMBL" id="PJG85905.1"/>
    </source>
</evidence>
<protein>
    <submittedName>
        <fullName evidence="6">MFS transporter</fullName>
    </submittedName>
</protein>
<dbReference type="Proteomes" id="UP000229329">
    <property type="component" value="Unassembled WGS sequence"/>
</dbReference>
<dbReference type="Pfam" id="PF07690">
    <property type="entry name" value="MFS_1"/>
    <property type="match status" value="1"/>
</dbReference>
<proteinExistence type="predicted"/>
<dbReference type="EMBL" id="PHHA01000005">
    <property type="protein sequence ID" value="PJG85905.1"/>
    <property type="molecule type" value="Genomic_DNA"/>
</dbReference>
<evidence type="ECO:0000256" key="4">
    <source>
        <dbReference type="SAM" id="Phobius"/>
    </source>
</evidence>
<dbReference type="InterPro" id="IPR050327">
    <property type="entry name" value="Proton-linked_MCT"/>
</dbReference>
<dbReference type="InterPro" id="IPR036259">
    <property type="entry name" value="MFS_trans_sf"/>
</dbReference>
<dbReference type="PANTHER" id="PTHR11360:SF284">
    <property type="entry name" value="EG:103B4.3 PROTEIN-RELATED"/>
    <property type="match status" value="1"/>
</dbReference>
<dbReference type="CDD" id="cd17355">
    <property type="entry name" value="MFS_YcxA_like"/>
    <property type="match status" value="1"/>
</dbReference>
<sequence>MGLIQRKVWSIVFAAALILMITSGIRMSMGLFVSPLTEAGLNIVDVSLAMATMQLMWGVSQPITGAIADRYGAWKVICWGGMLLVIGLVITPFLLSSWGIILTLGLMVAFGAGAGSFSVLMGQVAQQTSLQQRGTASGILNAGGSFGQFIFSPFTQAFIHSPMFGWIGALYMLALTAFATLPLGKYLTKNVKFQPHFDTSMSGEQSFKQTILMAFRSRTYILLHLSFATCGFHVAFLVTHLPMEVSLQGLTAEVAAWTLAIIGIANVIGSLVVGWCVGRWRSTYILFWMYASRGILNIVYLLMPKTELTFYLFAIGLGLSWLATVPPTAALIAKSFGVRYLGTLFGLTLLSHQIGAFFGAYWGGLSMVETGDYTYMWYLDCVLAFFAAICHLFVKEAKVVRN</sequence>
<dbReference type="GO" id="GO:0022857">
    <property type="term" value="F:transmembrane transporter activity"/>
    <property type="evidence" value="ECO:0007669"/>
    <property type="project" value="InterPro"/>
</dbReference>
<feature type="transmembrane region" description="Helical" evidence="4">
    <location>
        <begin position="220"/>
        <end position="242"/>
    </location>
</feature>
<dbReference type="PROSITE" id="PS50850">
    <property type="entry name" value="MFS"/>
    <property type="match status" value="1"/>
</dbReference>
<keyword evidence="1 4" id="KW-0812">Transmembrane</keyword>
<keyword evidence="2 4" id="KW-1133">Transmembrane helix</keyword>
<feature type="transmembrane region" description="Helical" evidence="4">
    <location>
        <begin position="12"/>
        <end position="33"/>
    </location>
</feature>
<dbReference type="InterPro" id="IPR020846">
    <property type="entry name" value="MFS_dom"/>
</dbReference>
<name>A0A2M8S430_9PAST</name>
<evidence type="ECO:0000313" key="7">
    <source>
        <dbReference type="Proteomes" id="UP000229329"/>
    </source>
</evidence>
<organism evidence="6 7">
    <name type="scientific">Conservatibacter flavescens</name>
    <dbReference type="NCBI Taxonomy" id="28161"/>
    <lineage>
        <taxon>Bacteria</taxon>
        <taxon>Pseudomonadati</taxon>
        <taxon>Pseudomonadota</taxon>
        <taxon>Gammaproteobacteria</taxon>
        <taxon>Pasteurellales</taxon>
        <taxon>Pasteurellaceae</taxon>
        <taxon>Conservatibacter</taxon>
    </lineage>
</organism>
<dbReference type="OrthoDB" id="146345at2"/>
<feature type="transmembrane region" description="Helical" evidence="4">
    <location>
        <begin position="71"/>
        <end position="94"/>
    </location>
</feature>
<keyword evidence="3 4" id="KW-0472">Membrane</keyword>
<dbReference type="AlphaFoldDB" id="A0A2M8S430"/>
<feature type="transmembrane region" description="Helical" evidence="4">
    <location>
        <begin position="309"/>
        <end position="333"/>
    </location>
</feature>
<feature type="transmembrane region" description="Helical" evidence="4">
    <location>
        <begin position="375"/>
        <end position="394"/>
    </location>
</feature>
<evidence type="ECO:0000256" key="3">
    <source>
        <dbReference type="ARBA" id="ARBA00023136"/>
    </source>
</evidence>
<evidence type="ECO:0000256" key="1">
    <source>
        <dbReference type="ARBA" id="ARBA00022692"/>
    </source>
</evidence>
<gene>
    <name evidence="6" type="ORF">CVP05_04000</name>
</gene>
<feature type="transmembrane region" description="Helical" evidence="4">
    <location>
        <begin position="340"/>
        <end position="363"/>
    </location>
</feature>
<accession>A0A2M8S430</accession>
<comment type="caution">
    <text evidence="6">The sequence shown here is derived from an EMBL/GenBank/DDBJ whole genome shotgun (WGS) entry which is preliminary data.</text>
</comment>
<feature type="transmembrane region" description="Helical" evidence="4">
    <location>
        <begin position="134"/>
        <end position="151"/>
    </location>
</feature>
<dbReference type="SUPFAM" id="SSF103473">
    <property type="entry name" value="MFS general substrate transporter"/>
    <property type="match status" value="1"/>
</dbReference>
<feature type="transmembrane region" description="Helical" evidence="4">
    <location>
        <begin position="100"/>
        <end position="122"/>
    </location>
</feature>
<reference evidence="6 7" key="1">
    <citation type="submission" date="2017-11" db="EMBL/GenBank/DDBJ databases">
        <title>Reclassification of Bisgaard taxon 7 as Conservatibacter flavescens gen. nov., sp. nov.</title>
        <authorList>
            <person name="Christensen H."/>
        </authorList>
    </citation>
    <scope>NUCLEOTIDE SEQUENCE [LARGE SCALE GENOMIC DNA]</scope>
    <source>
        <strain evidence="6 7">7_4</strain>
    </source>
</reference>
<evidence type="ECO:0000259" key="5">
    <source>
        <dbReference type="PROSITE" id="PS50850"/>
    </source>
</evidence>
<keyword evidence="7" id="KW-1185">Reference proteome</keyword>
<feature type="domain" description="Major facilitator superfamily (MFS) profile" evidence="5">
    <location>
        <begin position="1"/>
        <end position="398"/>
    </location>
</feature>
<feature type="transmembrane region" description="Helical" evidence="4">
    <location>
        <begin position="39"/>
        <end position="59"/>
    </location>
</feature>
<dbReference type="PANTHER" id="PTHR11360">
    <property type="entry name" value="MONOCARBOXYLATE TRANSPORTER"/>
    <property type="match status" value="1"/>
</dbReference>
<evidence type="ECO:0000256" key="2">
    <source>
        <dbReference type="ARBA" id="ARBA00022989"/>
    </source>
</evidence>
<dbReference type="InterPro" id="IPR011701">
    <property type="entry name" value="MFS"/>
</dbReference>
<feature type="transmembrane region" description="Helical" evidence="4">
    <location>
        <begin position="163"/>
        <end position="184"/>
    </location>
</feature>
<feature type="transmembrane region" description="Helical" evidence="4">
    <location>
        <begin position="254"/>
        <end position="277"/>
    </location>
</feature>
<dbReference type="RefSeq" id="WP_100288290.1">
    <property type="nucleotide sequence ID" value="NZ_PHHA01000005.1"/>
</dbReference>
<dbReference type="Gene3D" id="1.20.1250.20">
    <property type="entry name" value="MFS general substrate transporter like domains"/>
    <property type="match status" value="2"/>
</dbReference>
<feature type="transmembrane region" description="Helical" evidence="4">
    <location>
        <begin position="284"/>
        <end position="303"/>
    </location>
</feature>